<keyword evidence="2" id="KW-0328">Glycosyltransferase</keyword>
<evidence type="ECO:0000259" key="1">
    <source>
        <dbReference type="Pfam" id="PF00535"/>
    </source>
</evidence>
<dbReference type="Pfam" id="PF00535">
    <property type="entry name" value="Glycos_transf_2"/>
    <property type="match status" value="1"/>
</dbReference>
<dbReference type="EMBL" id="MCRJ01000032">
    <property type="protein sequence ID" value="ODN71009.1"/>
    <property type="molecule type" value="Genomic_DNA"/>
</dbReference>
<dbReference type="Gene3D" id="3.90.550.10">
    <property type="entry name" value="Spore Coat Polysaccharide Biosynthesis Protein SpsA, Chain A"/>
    <property type="match status" value="1"/>
</dbReference>
<gene>
    <name evidence="2" type="primary">epsE</name>
    <name evidence="2" type="ORF">A6302_01643</name>
</gene>
<feature type="domain" description="Glycosyltransferase 2-like" evidence="1">
    <location>
        <begin position="3"/>
        <end position="155"/>
    </location>
</feature>
<dbReference type="RefSeq" id="WP_069306493.1">
    <property type="nucleotide sequence ID" value="NZ_MCRJ01000032.1"/>
</dbReference>
<dbReference type="AlphaFoldDB" id="A0A1E3H3W0"/>
<evidence type="ECO:0000313" key="2">
    <source>
        <dbReference type="EMBL" id="ODN71009.1"/>
    </source>
</evidence>
<keyword evidence="3" id="KW-1185">Reference proteome</keyword>
<dbReference type="PANTHER" id="PTHR22916:SF3">
    <property type="entry name" value="UDP-GLCNAC:BETAGAL BETA-1,3-N-ACETYLGLUCOSAMINYLTRANSFERASE-LIKE PROTEIN 1"/>
    <property type="match status" value="1"/>
</dbReference>
<protein>
    <submittedName>
        <fullName evidence="2">Putative glycosyltransferase EpsE</fullName>
        <ecNumber evidence="2">2.4.-.-</ecNumber>
    </submittedName>
</protein>
<keyword evidence="2" id="KW-0808">Transferase</keyword>
<dbReference type="EC" id="2.4.-.-" evidence="2"/>
<dbReference type="InterPro" id="IPR001173">
    <property type="entry name" value="Glyco_trans_2-like"/>
</dbReference>
<evidence type="ECO:0000313" key="3">
    <source>
        <dbReference type="Proteomes" id="UP000094622"/>
    </source>
</evidence>
<dbReference type="SUPFAM" id="SSF53448">
    <property type="entry name" value="Nucleotide-diphospho-sugar transferases"/>
    <property type="match status" value="1"/>
</dbReference>
<dbReference type="PANTHER" id="PTHR22916">
    <property type="entry name" value="GLYCOSYLTRANSFERASE"/>
    <property type="match status" value="1"/>
</dbReference>
<comment type="caution">
    <text evidence="2">The sequence shown here is derived from an EMBL/GenBank/DDBJ whole genome shotgun (WGS) entry which is preliminary data.</text>
</comment>
<dbReference type="GO" id="GO:0016758">
    <property type="term" value="F:hexosyltransferase activity"/>
    <property type="evidence" value="ECO:0007669"/>
    <property type="project" value="UniProtKB-ARBA"/>
</dbReference>
<organism evidence="2 3">
    <name type="scientific">Methylobrevis pamukkalensis</name>
    <dbReference type="NCBI Taxonomy" id="1439726"/>
    <lineage>
        <taxon>Bacteria</taxon>
        <taxon>Pseudomonadati</taxon>
        <taxon>Pseudomonadota</taxon>
        <taxon>Alphaproteobacteria</taxon>
        <taxon>Hyphomicrobiales</taxon>
        <taxon>Pleomorphomonadaceae</taxon>
        <taxon>Methylobrevis</taxon>
    </lineage>
</organism>
<accession>A0A1E3H3W0</accession>
<reference evidence="2 3" key="1">
    <citation type="submission" date="2016-07" db="EMBL/GenBank/DDBJ databases">
        <title>Draft Genome Sequence of Methylobrevis pamukkalensis PK2.</title>
        <authorList>
            <person name="Vasilenko O.V."/>
            <person name="Doronina N.V."/>
            <person name="Shmareva M.N."/>
            <person name="Tarlachkov S.V."/>
            <person name="Mustakhimov I."/>
            <person name="Trotsenko Y.A."/>
        </authorList>
    </citation>
    <scope>NUCLEOTIDE SEQUENCE [LARGE SCALE GENOMIC DNA]</scope>
    <source>
        <strain evidence="2 3">PK2</strain>
    </source>
</reference>
<proteinExistence type="predicted"/>
<dbReference type="CDD" id="cd00761">
    <property type="entry name" value="Glyco_tranf_GTA_type"/>
    <property type="match status" value="1"/>
</dbReference>
<sequence length="248" mass="28107">MLLTVYNAELDLLEQSIRSILRQTYENLEIILVDDASDLVPPEDIKAMVDLDPQRIKYAIMPRNSGPYVCRNRALEIATGAFVAIQDGDDYSHPQRIEYQVAALAADPILKLCTTAHLRIDKLARLQFEHTLELRGDGTMTSMFRRDVFDAIGGFARVRSRGDVEFRERMKSAYGRHVHTHVDVPLLFCYATPSSLSNSVVRKIPSYLSLFRGSIDARLRHPVLGGQRLGDVPDVINVPWPMRPEVYL</sequence>
<dbReference type="Proteomes" id="UP000094622">
    <property type="component" value="Unassembled WGS sequence"/>
</dbReference>
<dbReference type="InterPro" id="IPR029044">
    <property type="entry name" value="Nucleotide-diphossugar_trans"/>
</dbReference>
<name>A0A1E3H3W0_9HYPH</name>